<dbReference type="RefSeq" id="YP_002049423.1">
    <property type="nucleotide sequence ID" value="NC_011087.1"/>
</dbReference>
<protein>
    <submittedName>
        <fullName evidence="2">Photosystem II oxygen evolving complex protein PsbP</fullName>
    </submittedName>
</protein>
<dbReference type="GO" id="GO:0005509">
    <property type="term" value="F:calcium ion binding"/>
    <property type="evidence" value="ECO:0007669"/>
    <property type="project" value="InterPro"/>
</dbReference>
<sequence length="187" mass="21000">MDSRRALIIRFLTILSAIGIGLDFAPSITNASGLNSFQSPDGRYAFLYPTGWTRINVAGGAQLVFHDLINSDETISLLISDVTPESKLEALGDPKEVGEVLQEKIIAPPESGRKAVLIQAHQRESNGHNFYDLEYKIHLKNRDRHELVTVVVDHERLYTFAASTNEVRWSKVKALFERVIHSFTLLI</sequence>
<dbReference type="NCBIfam" id="NF040946">
    <property type="entry name" value="PSII_PsbP"/>
    <property type="match status" value="1"/>
</dbReference>
<dbReference type="GeneID" id="6481684"/>
<dbReference type="GO" id="GO:0015979">
    <property type="term" value="P:photosynthesis"/>
    <property type="evidence" value="ECO:0007669"/>
    <property type="project" value="InterPro"/>
</dbReference>
<reference evidence="2" key="2">
    <citation type="journal article" date="2008" name="Curr. Biol.">
        <title>Chromatophore genome sequence of Paulinella sheds light on acquisition of photosynthesis by eukaryotes.</title>
        <authorList>
            <person name="Nowack E.C.M."/>
            <person name="Melkonian M."/>
            <person name="Gloeckner G."/>
        </authorList>
    </citation>
    <scope>NUCLEOTIDE SEQUENCE [LARGE SCALE GENOMIC DNA]</scope>
</reference>
<gene>
    <name evidence="2" type="ordered locus">PCC_0799</name>
</gene>
<geneLocation type="organellar chromatophore" evidence="2"/>
<dbReference type="GO" id="GO:0019898">
    <property type="term" value="C:extrinsic component of membrane"/>
    <property type="evidence" value="ECO:0007669"/>
    <property type="project" value="InterPro"/>
</dbReference>
<dbReference type="AlphaFoldDB" id="B1X5J4"/>
<dbReference type="GO" id="GO:0009523">
    <property type="term" value="C:photosystem II"/>
    <property type="evidence" value="ECO:0007669"/>
    <property type="project" value="InterPro"/>
</dbReference>
<evidence type="ECO:0000259" key="1">
    <source>
        <dbReference type="Pfam" id="PF01789"/>
    </source>
</evidence>
<evidence type="ECO:0000313" key="2">
    <source>
        <dbReference type="EMBL" id="ACB43213.1"/>
    </source>
</evidence>
<feature type="domain" description="PsbP C-terminal" evidence="1">
    <location>
        <begin position="32"/>
        <end position="184"/>
    </location>
</feature>
<dbReference type="InterPro" id="IPR002683">
    <property type="entry name" value="PsbP_C"/>
</dbReference>
<name>B1X5J4_PAUCH</name>
<dbReference type="InterPro" id="IPR016123">
    <property type="entry name" value="Mog1/PsbP_a/b/a-sand"/>
</dbReference>
<dbReference type="SUPFAM" id="SSF55724">
    <property type="entry name" value="Mog1p/PsbP-like"/>
    <property type="match status" value="1"/>
</dbReference>
<accession>B1X5J4</accession>
<dbReference type="Pfam" id="PF01789">
    <property type="entry name" value="PsbP"/>
    <property type="match status" value="1"/>
</dbReference>
<keyword evidence="2" id="KW-0934">Plastid</keyword>
<dbReference type="PANTHER" id="PTHR31407:SF16">
    <property type="entry name" value="PSBP DOMAIN-CONTAINING PROTEIN 7, CHLOROPLASTIC"/>
    <property type="match status" value="1"/>
</dbReference>
<proteinExistence type="predicted"/>
<organism evidence="2">
    <name type="scientific">Paulinella chromatophora</name>
    <dbReference type="NCBI Taxonomy" id="39717"/>
    <lineage>
        <taxon>Eukaryota</taxon>
        <taxon>Sar</taxon>
        <taxon>Rhizaria</taxon>
        <taxon>Cercozoa</taxon>
        <taxon>Imbricatea</taxon>
        <taxon>Silicofilosea</taxon>
        <taxon>Euglyphida</taxon>
        <taxon>Paulinellidae</taxon>
        <taxon>Paulinella</taxon>
    </lineage>
</organism>
<dbReference type="Gene3D" id="3.40.1000.10">
    <property type="entry name" value="Mog1/PsbP, alpha/beta/alpha sandwich"/>
    <property type="match status" value="1"/>
</dbReference>
<dbReference type="EMBL" id="CP000815">
    <property type="protein sequence ID" value="ACB43213.1"/>
    <property type="molecule type" value="Genomic_DNA"/>
</dbReference>
<dbReference type="PANTHER" id="PTHR31407">
    <property type="match status" value="1"/>
</dbReference>
<reference evidence="2" key="1">
    <citation type="submission" date="2007-08" db="EMBL/GenBank/DDBJ databases">
        <authorList>
            <person name="Gloeckner G."/>
            <person name="Nowack E."/>
            <person name="Melkonian M."/>
        </authorList>
    </citation>
    <scope>NUCLEOTIDE SEQUENCE</scope>
</reference>